<evidence type="ECO:0000313" key="2">
    <source>
        <dbReference type="EMBL" id="GJT41240.1"/>
    </source>
</evidence>
<dbReference type="CDD" id="cd09272">
    <property type="entry name" value="RNase_HI_RT_Ty1"/>
    <property type="match status" value="2"/>
</dbReference>
<reference evidence="2" key="1">
    <citation type="journal article" date="2022" name="Int. J. Mol. Sci.">
        <title>Draft Genome of Tanacetum Coccineum: Genomic Comparison of Closely Related Tanacetum-Family Plants.</title>
        <authorList>
            <person name="Yamashiro T."/>
            <person name="Shiraishi A."/>
            <person name="Nakayama K."/>
            <person name="Satake H."/>
        </authorList>
    </citation>
    <scope>NUCLEOTIDE SEQUENCE</scope>
</reference>
<evidence type="ECO:0000256" key="1">
    <source>
        <dbReference type="SAM" id="MobiDB-lite"/>
    </source>
</evidence>
<dbReference type="EMBL" id="BQNB010015545">
    <property type="protein sequence ID" value="GJT41240.1"/>
    <property type="molecule type" value="Genomic_DNA"/>
</dbReference>
<sequence length="1295" mass="148113">MAMSCSCGTLSQMAAATQNTNNTTISLSMSPELQMTLENYKAYDMIQELKTMFEEQGKQELFETIKAFHACKQEDVNSEIFYACMGRRLLSLDAMNELHEEKVQKDKKKPQGAKGKGKGKNKLAYAPKAKMPPPPKRDNLAKDSIFHHCKEVLRESRKLKHGAISLSQRENGIVAAVEAIKSFDLILPSGLIIVLDNYDFSRYGFVYLMKHKHAVFETFKVFQNEVENQLGKKIKAIRSDRGREYLSHRYARETATRIINIVPTKKVDRTCYEIWHEKASKLSYLSVWGCYPKETIGYYFYYPLENKIFVLQNAEFFENSFMVQEASRRHGLLKMRDLDEPPNDKVTLAYPRSDKWLEAMNTEMQSMKDNQVWYLVDLLYMVLVYGEKPKDELKVSCYVDASFQTDRDNTKFQMGYMFVLNGGALDWKSTKQSTTAMSSTEAEYILAAKASMEAVWMRKFINGLGGVMPSNKRPMEMLCDNEPALAITKGEIVLKKVHTDDNVADSFTKPMPFNNHFEHAMAIGIVLASSLMYDKKIKFVEQPNGPAPDSETVDPDTIDKYYESINLEQEHAKQELFETVKAFQACKQEDGQSVSSYLLKMKSYLDTLECLVYAMPKELGVSLFLFLLTRNMASSFRIIICIAWGRRLAELHAMLKLHEKGIPKKAETPAVLVIQEGKIQKDTKKPQGAKGNAKGKNKLAYAPKTKIPPPPKRDNLAKDSICHHSRLVIQGLRRSKKLKHGALSLYIGNGMRATVEAIRSFDLILPSGLIIRDGLQQPTHDESHEKCKSCISEKMARKPFSHQVERAKDLLGLIHTDVCGPFRTMVSEMRNQTLPNMVRSMMNLTTLLKSFWGYALETAARILNMVPTKKVDRTPYEIWHRKAPNLSHLRVWGCYPKETMGYYFYYPLENKIFGSRNAEFFENSFMVQEASRSHGLLEMNRYSYYVNIEEYEFGDFNEPPNYKAALADPESNKWLEAMNTEMQSIKDNQVWILVELPSNGRTVRNNRAIRILLAIDALYDYEIWKMDVKTPFSKRSPKRGPSRSWNKRFDEEIKKIGFTQNPDEPRVYLKASGSNVAFLVLYVDDILLMGNSITMLQEIISDRSKRLIALNQSVYLEKILKKFRMENSKKGYTPMMEKPDYRKSQGAKTPTEQNPGEIHWTAVKTILKYLRNTKDMVLVYGAKHKDELKVSCYADASFQTDKDITKSQTGYVFVINGGVVAWKSAKQSTTDMSSTEAEYIATAEALMEAVWMRKFIDGLGGVMPSNKRPMEMVCDNEHVLAIAGNLGILKGARHF</sequence>
<dbReference type="SUPFAM" id="SSF53098">
    <property type="entry name" value="Ribonuclease H-like"/>
    <property type="match status" value="2"/>
</dbReference>
<comment type="caution">
    <text evidence="2">The sequence shown here is derived from an EMBL/GenBank/DDBJ whole genome shotgun (WGS) entry which is preliminary data.</text>
</comment>
<dbReference type="InterPro" id="IPR012337">
    <property type="entry name" value="RNaseH-like_sf"/>
</dbReference>
<feature type="compositionally biased region" description="Basic residues" evidence="1">
    <location>
        <begin position="105"/>
        <end position="121"/>
    </location>
</feature>
<dbReference type="InterPro" id="IPR036397">
    <property type="entry name" value="RNaseH_sf"/>
</dbReference>
<gene>
    <name evidence="2" type="ORF">Tco_0941105</name>
</gene>
<feature type="region of interest" description="Disordered" evidence="1">
    <location>
        <begin position="101"/>
        <end position="136"/>
    </location>
</feature>
<dbReference type="Gene3D" id="3.30.420.10">
    <property type="entry name" value="Ribonuclease H-like superfamily/Ribonuclease H"/>
    <property type="match status" value="1"/>
</dbReference>
<organism evidence="2 3">
    <name type="scientific">Tanacetum coccineum</name>
    <dbReference type="NCBI Taxonomy" id="301880"/>
    <lineage>
        <taxon>Eukaryota</taxon>
        <taxon>Viridiplantae</taxon>
        <taxon>Streptophyta</taxon>
        <taxon>Embryophyta</taxon>
        <taxon>Tracheophyta</taxon>
        <taxon>Spermatophyta</taxon>
        <taxon>Magnoliopsida</taxon>
        <taxon>eudicotyledons</taxon>
        <taxon>Gunneridae</taxon>
        <taxon>Pentapetalae</taxon>
        <taxon>asterids</taxon>
        <taxon>campanulids</taxon>
        <taxon>Asterales</taxon>
        <taxon>Asteraceae</taxon>
        <taxon>Asteroideae</taxon>
        <taxon>Anthemideae</taxon>
        <taxon>Anthemidinae</taxon>
        <taxon>Tanacetum</taxon>
    </lineage>
</organism>
<accession>A0ABQ5DPX1</accession>
<dbReference type="PANTHER" id="PTHR11439">
    <property type="entry name" value="GAG-POL-RELATED RETROTRANSPOSON"/>
    <property type="match status" value="1"/>
</dbReference>
<evidence type="ECO:0000313" key="3">
    <source>
        <dbReference type="Proteomes" id="UP001151760"/>
    </source>
</evidence>
<reference evidence="2" key="2">
    <citation type="submission" date="2022-01" db="EMBL/GenBank/DDBJ databases">
        <authorList>
            <person name="Yamashiro T."/>
            <person name="Shiraishi A."/>
            <person name="Satake H."/>
            <person name="Nakayama K."/>
        </authorList>
    </citation>
    <scope>NUCLEOTIDE SEQUENCE</scope>
</reference>
<keyword evidence="3" id="KW-1185">Reference proteome</keyword>
<name>A0ABQ5DPX1_9ASTR</name>
<feature type="region of interest" description="Disordered" evidence="1">
    <location>
        <begin position="1134"/>
        <end position="1154"/>
    </location>
</feature>
<protein>
    <submittedName>
        <fullName evidence="2">Retrotransposon protein, putative, ty1-copia subclass</fullName>
    </submittedName>
</protein>
<dbReference type="PANTHER" id="PTHR11439:SF496">
    <property type="entry name" value="RNA-DIRECTED DNA POLYMERASE"/>
    <property type="match status" value="1"/>
</dbReference>
<dbReference type="Proteomes" id="UP001151760">
    <property type="component" value="Unassembled WGS sequence"/>
</dbReference>
<proteinExistence type="predicted"/>